<dbReference type="InterPro" id="IPR036638">
    <property type="entry name" value="HLH_DNA-bd_sf"/>
</dbReference>
<feature type="region of interest" description="Disordered" evidence="4">
    <location>
        <begin position="256"/>
        <end position="298"/>
    </location>
</feature>
<sequence>MESVSRSSEDEEEFVRRQGSSLQGELTVRVDGKNGDNKLGTPTTPRSKHSATEQRRRCKINERFQILRDLIPHSDQKRDRATFLLEVIEYVKFLQEKVQKFEAAYPECYPDNAKLTPWSSNRLSGEGMSDMSQVVRNGNSSGYTFSGKFSDNNTLPVTPNAILGNSHVVEPELPTEILTVNTQSQPTWQRQVGPSDCNVNTNLLPEQDELAIDEGTITVSSIYSQNLFGALTNAMESSGIDLSQASVTVQVNLGKRASSRRMPSINSNSKDHNVLSHGNQMMDASSDQVSKRHKLNKC</sequence>
<accession>A0AAV8EC83</accession>
<dbReference type="GO" id="GO:0046983">
    <property type="term" value="F:protein dimerization activity"/>
    <property type="evidence" value="ECO:0007669"/>
    <property type="project" value="InterPro"/>
</dbReference>
<dbReference type="PANTHER" id="PTHR46412:SF19">
    <property type="entry name" value="BHLH DOMAIN-CONTAINING PROTEIN"/>
    <property type="match status" value="1"/>
</dbReference>
<dbReference type="GO" id="GO:0003700">
    <property type="term" value="F:DNA-binding transcription factor activity"/>
    <property type="evidence" value="ECO:0007669"/>
    <property type="project" value="InterPro"/>
</dbReference>
<dbReference type="GO" id="GO:0006351">
    <property type="term" value="P:DNA-templated transcription"/>
    <property type="evidence" value="ECO:0007669"/>
    <property type="project" value="InterPro"/>
</dbReference>
<comment type="caution">
    <text evidence="6">The sequence shown here is derived from an EMBL/GenBank/DDBJ whole genome shotgun (WGS) entry which is preliminary data.</text>
</comment>
<dbReference type="SMART" id="SM00353">
    <property type="entry name" value="HLH"/>
    <property type="match status" value="1"/>
</dbReference>
<evidence type="ECO:0000256" key="1">
    <source>
        <dbReference type="ARBA" id="ARBA00005510"/>
    </source>
</evidence>
<name>A0AAV8EC83_9POAL</name>
<evidence type="ECO:0000313" key="7">
    <source>
        <dbReference type="Proteomes" id="UP001140206"/>
    </source>
</evidence>
<proteinExistence type="inferred from homology"/>
<keyword evidence="7" id="KW-1185">Reference proteome</keyword>
<protein>
    <submittedName>
        <fullName evidence="6">BHLH transcription factor</fullName>
    </submittedName>
</protein>
<keyword evidence="2" id="KW-0805">Transcription regulation</keyword>
<dbReference type="SUPFAM" id="SSF47459">
    <property type="entry name" value="HLH, helix-loop-helix DNA-binding domain"/>
    <property type="match status" value="1"/>
</dbReference>
<organism evidence="6 7">
    <name type="scientific">Rhynchospora pubera</name>
    <dbReference type="NCBI Taxonomy" id="906938"/>
    <lineage>
        <taxon>Eukaryota</taxon>
        <taxon>Viridiplantae</taxon>
        <taxon>Streptophyta</taxon>
        <taxon>Embryophyta</taxon>
        <taxon>Tracheophyta</taxon>
        <taxon>Spermatophyta</taxon>
        <taxon>Magnoliopsida</taxon>
        <taxon>Liliopsida</taxon>
        <taxon>Poales</taxon>
        <taxon>Cyperaceae</taxon>
        <taxon>Cyperoideae</taxon>
        <taxon>Rhynchosporeae</taxon>
        <taxon>Rhynchospora</taxon>
    </lineage>
</organism>
<evidence type="ECO:0000313" key="6">
    <source>
        <dbReference type="EMBL" id="KAJ4778843.1"/>
    </source>
</evidence>
<dbReference type="Gene3D" id="4.10.280.10">
    <property type="entry name" value="Helix-loop-helix DNA-binding domain"/>
    <property type="match status" value="1"/>
</dbReference>
<feature type="region of interest" description="Disordered" evidence="4">
    <location>
        <begin position="1"/>
        <end position="55"/>
    </location>
</feature>
<dbReference type="CDD" id="cd11453">
    <property type="entry name" value="bHLH_AtBIM_like"/>
    <property type="match status" value="1"/>
</dbReference>
<feature type="domain" description="BHLH" evidence="5">
    <location>
        <begin position="44"/>
        <end position="94"/>
    </location>
</feature>
<dbReference type="PANTHER" id="PTHR46412">
    <property type="entry name" value="BES1-INTERACTING MYC-LIKE PROTEIN"/>
    <property type="match status" value="1"/>
</dbReference>
<evidence type="ECO:0000256" key="2">
    <source>
        <dbReference type="ARBA" id="ARBA00023015"/>
    </source>
</evidence>
<evidence type="ECO:0000259" key="5">
    <source>
        <dbReference type="PROSITE" id="PS50888"/>
    </source>
</evidence>
<dbReference type="PROSITE" id="PS50888">
    <property type="entry name" value="BHLH"/>
    <property type="match status" value="1"/>
</dbReference>
<reference evidence="6" key="1">
    <citation type="submission" date="2022-08" db="EMBL/GenBank/DDBJ databases">
        <authorList>
            <person name="Marques A."/>
        </authorList>
    </citation>
    <scope>NUCLEOTIDE SEQUENCE</scope>
    <source>
        <strain evidence="6">RhyPub2mFocal</strain>
        <tissue evidence="6">Leaves</tissue>
    </source>
</reference>
<dbReference type="InterPro" id="IPR011598">
    <property type="entry name" value="bHLH_dom"/>
</dbReference>
<gene>
    <name evidence="6" type="ORF">LUZ62_063100</name>
</gene>
<feature type="compositionally biased region" description="Polar residues" evidence="4">
    <location>
        <begin position="276"/>
        <end position="288"/>
    </location>
</feature>
<evidence type="ECO:0000256" key="4">
    <source>
        <dbReference type="SAM" id="MobiDB-lite"/>
    </source>
</evidence>
<comment type="similarity">
    <text evidence="1">Belongs to the bHLH protein family.</text>
</comment>
<dbReference type="Pfam" id="PF00010">
    <property type="entry name" value="HLH"/>
    <property type="match status" value="1"/>
</dbReference>
<dbReference type="InterPro" id="IPR044295">
    <property type="entry name" value="BIM1/2/3"/>
</dbReference>
<dbReference type="Proteomes" id="UP001140206">
    <property type="component" value="Chromosome 3"/>
</dbReference>
<dbReference type="EMBL" id="JAMFTS010000003">
    <property type="protein sequence ID" value="KAJ4778843.1"/>
    <property type="molecule type" value="Genomic_DNA"/>
</dbReference>
<keyword evidence="3" id="KW-0804">Transcription</keyword>
<evidence type="ECO:0000256" key="3">
    <source>
        <dbReference type="ARBA" id="ARBA00023163"/>
    </source>
</evidence>
<dbReference type="AlphaFoldDB" id="A0AAV8EC83"/>